<proteinExistence type="inferred from homology"/>
<dbReference type="PANTHER" id="PTHR36842:SF1">
    <property type="entry name" value="PROTEIN TOLB"/>
    <property type="match status" value="1"/>
</dbReference>
<evidence type="ECO:0000256" key="1">
    <source>
        <dbReference type="ARBA" id="ARBA00009820"/>
    </source>
</evidence>
<dbReference type="AlphaFoldDB" id="A0A6M1T1I3"/>
<evidence type="ECO:0000313" key="2">
    <source>
        <dbReference type="EMBL" id="NGP87839.1"/>
    </source>
</evidence>
<dbReference type="EMBL" id="JAALLS010000005">
    <property type="protein sequence ID" value="NGP87839.1"/>
    <property type="molecule type" value="Genomic_DNA"/>
</dbReference>
<dbReference type="SUPFAM" id="SSF69304">
    <property type="entry name" value="Tricorn protease N-terminal domain"/>
    <property type="match status" value="1"/>
</dbReference>
<evidence type="ECO:0000313" key="3">
    <source>
        <dbReference type="Proteomes" id="UP000479132"/>
    </source>
</evidence>
<dbReference type="Gene3D" id="2.120.10.30">
    <property type="entry name" value="TolB, C-terminal domain"/>
    <property type="match status" value="1"/>
</dbReference>
<gene>
    <name evidence="2" type="ORF">G3569_05705</name>
</gene>
<dbReference type="RefSeq" id="WP_165266962.1">
    <property type="nucleotide sequence ID" value="NZ_JAALLS010000005.1"/>
</dbReference>
<protein>
    <recommendedName>
        <fullName evidence="4">DUF5050 domain-containing protein</fullName>
    </recommendedName>
</protein>
<reference evidence="2 3" key="1">
    <citation type="submission" date="2020-02" db="EMBL/GenBank/DDBJ databases">
        <title>Aliifodinibius halophilus 2W32, complete genome.</title>
        <authorList>
            <person name="Li Y."/>
            <person name="Wu S."/>
        </authorList>
    </citation>
    <scope>NUCLEOTIDE SEQUENCE [LARGE SCALE GENOMIC DNA]</scope>
    <source>
        <strain evidence="2 3">2W32</strain>
    </source>
</reference>
<evidence type="ECO:0008006" key="4">
    <source>
        <dbReference type="Google" id="ProtNLM"/>
    </source>
</evidence>
<organism evidence="2 3">
    <name type="scientific">Fodinibius halophilus</name>
    <dbReference type="NCBI Taxonomy" id="1736908"/>
    <lineage>
        <taxon>Bacteria</taxon>
        <taxon>Pseudomonadati</taxon>
        <taxon>Balneolota</taxon>
        <taxon>Balneolia</taxon>
        <taxon>Balneolales</taxon>
        <taxon>Balneolaceae</taxon>
        <taxon>Fodinibius</taxon>
    </lineage>
</organism>
<comment type="similarity">
    <text evidence="1">Belongs to the TolB family.</text>
</comment>
<accession>A0A6M1T1I3</accession>
<name>A0A6M1T1I3_9BACT</name>
<sequence length="343" mass="38677">MSKFIKSLGTSLLLVSLIIFWVYNLSYNTEITSATGGAVEITVLYKNGEEVKDINYTIDLLEEGGYSLGFVDRSTNCSMLTPSPSVRVHADQLAHLTIQVQCNGKLGKRTGHILYAHNSLERVLLYEIKNAQHSFKKIRSSNISVLGINKDPLVTFSLEGNIWSLDTGTRKLKQLTDAGLDNEPDWAPDGEHIAFTSRRDGNKEIYVMGAEGNQQQNITNSPSSDYFPDWSPDGMKVVFTSNRKGKEELFIVYPNTKRVRQLTHNTIQEQEALWMPDGRAIKVRSRSVLGMSRIYTIDFNGRILETEIAVTAFSFNRFYQSTHNLMQADVYATDLNNPFSGWI</sequence>
<dbReference type="Proteomes" id="UP000479132">
    <property type="component" value="Unassembled WGS sequence"/>
</dbReference>
<dbReference type="PANTHER" id="PTHR36842">
    <property type="entry name" value="PROTEIN TOLB HOMOLOG"/>
    <property type="match status" value="1"/>
</dbReference>
<dbReference type="Pfam" id="PF07676">
    <property type="entry name" value="PD40"/>
    <property type="match status" value="2"/>
</dbReference>
<keyword evidence="3" id="KW-1185">Reference proteome</keyword>
<comment type="caution">
    <text evidence="2">The sequence shown here is derived from an EMBL/GenBank/DDBJ whole genome shotgun (WGS) entry which is preliminary data.</text>
</comment>
<dbReference type="InterPro" id="IPR011659">
    <property type="entry name" value="WD40"/>
</dbReference>
<dbReference type="InterPro" id="IPR011042">
    <property type="entry name" value="6-blade_b-propeller_TolB-like"/>
</dbReference>